<organism evidence="5">
    <name type="scientific">Drosophila virilis</name>
    <name type="common">Fruit fly</name>
    <dbReference type="NCBI Taxonomy" id="7244"/>
    <lineage>
        <taxon>Eukaryota</taxon>
        <taxon>Metazoa</taxon>
        <taxon>Ecdysozoa</taxon>
        <taxon>Arthropoda</taxon>
        <taxon>Hexapoda</taxon>
        <taxon>Insecta</taxon>
        <taxon>Pterygota</taxon>
        <taxon>Neoptera</taxon>
        <taxon>Endopterygota</taxon>
        <taxon>Diptera</taxon>
        <taxon>Brachycera</taxon>
        <taxon>Muscomorpha</taxon>
        <taxon>Ephydroidea</taxon>
        <taxon>Drosophilidae</taxon>
        <taxon>Drosophila</taxon>
    </lineage>
</organism>
<dbReference type="Gene3D" id="3.30.420.10">
    <property type="entry name" value="Ribonuclease H-like superfamily/Ribonuclease H"/>
    <property type="match status" value="1"/>
</dbReference>
<proteinExistence type="predicted"/>
<dbReference type="FlyBase" id="FBgn0044149">
    <property type="gene designation" value="Dvir\Paris\T"/>
</dbReference>
<dbReference type="NCBIfam" id="NF033545">
    <property type="entry name" value="transpos_IS630"/>
    <property type="match status" value="1"/>
</dbReference>
<dbReference type="InterPro" id="IPR047655">
    <property type="entry name" value="Transpos_IS630-like"/>
</dbReference>
<sequence length="348" mass="40697">MPGQRINENVIQLVYFHYHKGKCAKELAEMFSIKLRTIYNIINRAEKENRLELKHSGGRPAKLSRRDHSKILKQINENPQTSLRQLALDLKNDCNKTVSHETVRKVLKMHKYSSQIARKKPLLSAVNIQRRLNFSITNVNKPAEYWDDVIFCDETKIMLYYHDGPSKVWRKPNTALEQKNIIPTVKFGKLSVMVWGCISSKGVGELRIFNDVMTKEFYLDILKNELSRSAIKFGFVDPQNPSKQRYKLYQDNDPKHKSFLCRTWLLYNCSKVIDTPAQSPDLNPIENLWAFLKKRVGKRSPTNKNALIKAIQEEWIKIPEIYDLHNLIQSMSRRLRAVMDANGQYTKY</sequence>
<protein>
    <submittedName>
        <fullName evidence="5">Tc1-like transposase</fullName>
    </submittedName>
</protein>
<gene>
    <name evidence="6" type="primary">T</name>
</gene>
<dbReference type="PANTHER" id="PTHR23022">
    <property type="entry name" value="TRANSPOSABLE ELEMENT-RELATED"/>
    <property type="match status" value="1"/>
</dbReference>
<dbReference type="GO" id="GO:0005634">
    <property type="term" value="C:nucleus"/>
    <property type="evidence" value="ECO:0007669"/>
    <property type="project" value="UniProtKB-SubCell"/>
</dbReference>
<dbReference type="PANTHER" id="PTHR23022:SF135">
    <property type="entry name" value="SI:DKEY-77F5.3"/>
    <property type="match status" value="1"/>
</dbReference>
<reference evidence="5" key="2">
    <citation type="submission" date="1995-05" db="EMBL/GenBank/DDBJ databases">
        <title>Diverse transposable elements are mobilized in hybrid dysgenesis in Drosophila virilis.</title>
        <authorList>
            <person name="Petrov D.A."/>
            <person name="Schutzman J.L."/>
            <person name="Hartl D.L."/>
            <person name="Lozovskaya E.R."/>
        </authorList>
    </citation>
    <scope>NUCLEOTIDE SEQUENCE</scope>
</reference>
<dbReference type="GO" id="GO:0015074">
    <property type="term" value="P:DNA integration"/>
    <property type="evidence" value="ECO:0007669"/>
    <property type="project" value="InterPro"/>
</dbReference>
<dbReference type="EMBL" id="Z49253">
    <property type="protein sequence ID" value="CAA89219.1"/>
    <property type="molecule type" value="Genomic_DNA"/>
</dbReference>
<feature type="domain" description="Transposase Tc1-like" evidence="2">
    <location>
        <begin position="69"/>
        <end position="140"/>
    </location>
</feature>
<dbReference type="AlphaFoldDB" id="Q27281"/>
<dbReference type="SUPFAM" id="SSF46689">
    <property type="entry name" value="Homeodomain-like"/>
    <property type="match status" value="1"/>
</dbReference>
<evidence type="ECO:0000259" key="2">
    <source>
        <dbReference type="Pfam" id="PF01498"/>
    </source>
</evidence>
<dbReference type="Pfam" id="PF13358">
    <property type="entry name" value="DDE_3"/>
    <property type="match status" value="1"/>
</dbReference>
<dbReference type="GO" id="GO:0006313">
    <property type="term" value="P:DNA transposition"/>
    <property type="evidence" value="ECO:0007669"/>
    <property type="project" value="InterPro"/>
</dbReference>
<dbReference type="InterPro" id="IPR038717">
    <property type="entry name" value="Tc1-like_DDE_dom"/>
</dbReference>
<dbReference type="Pfam" id="PF01498">
    <property type="entry name" value="HTH_Tnp_Tc3_2"/>
    <property type="match status" value="1"/>
</dbReference>
<evidence type="ECO:0000313" key="4">
    <source>
        <dbReference type="EMBL" id="AAA88882.1"/>
    </source>
</evidence>
<evidence type="ECO:0000259" key="3">
    <source>
        <dbReference type="Pfam" id="PF13358"/>
    </source>
</evidence>
<dbReference type="InterPro" id="IPR052338">
    <property type="entry name" value="Transposase_5"/>
</dbReference>
<evidence type="ECO:0000313" key="6">
    <source>
        <dbReference type="FlyBase" id="FBgn0044149"/>
    </source>
</evidence>
<dbReference type="EMBL" id="U26938">
    <property type="protein sequence ID" value="AAA88882.1"/>
    <property type="molecule type" value="Genomic_DNA"/>
</dbReference>
<dbReference type="GO" id="GO:0003677">
    <property type="term" value="F:DNA binding"/>
    <property type="evidence" value="ECO:0007669"/>
    <property type="project" value="InterPro"/>
</dbReference>
<dbReference type="InterPro" id="IPR002492">
    <property type="entry name" value="Transposase_Tc1-like"/>
</dbReference>
<name>Q27281_DROVI</name>
<reference evidence="4" key="1">
    <citation type="journal article" date="1995" name="Proc. Natl. Acad. Sci. U.S.A.">
        <title>Diverse transposable elements are mobilized in hybrid dysgenesis in Drosophila virilis.</title>
        <authorList>
            <person name="Petrov D.A."/>
            <person name="Schutzman J.L."/>
            <person name="Hartl D.L."/>
            <person name="Lozovskaya E.R."/>
        </authorList>
    </citation>
    <scope>NUCLEOTIDE SEQUENCE</scope>
    <source>
        <strain evidence="4">Sn10</strain>
    </source>
</reference>
<accession>Q27281</accession>
<feature type="domain" description="Tc1-like transposase DDE" evidence="3">
    <location>
        <begin position="240"/>
        <end position="307"/>
    </location>
</feature>
<evidence type="ECO:0000313" key="5">
    <source>
        <dbReference type="EMBL" id="CAA89219.1"/>
    </source>
</evidence>
<dbReference type="InterPro" id="IPR036397">
    <property type="entry name" value="RNaseH_sf"/>
</dbReference>
<evidence type="ECO:0000256" key="1">
    <source>
        <dbReference type="ARBA" id="ARBA00004123"/>
    </source>
</evidence>
<comment type="subcellular location">
    <subcellularLocation>
        <location evidence="1">Nucleus</location>
    </subcellularLocation>
</comment>
<dbReference type="InterPro" id="IPR009057">
    <property type="entry name" value="Homeodomain-like_sf"/>
</dbReference>